<keyword evidence="7" id="KW-1185">Reference proteome</keyword>
<evidence type="ECO:0000256" key="2">
    <source>
        <dbReference type="ARBA" id="ARBA00022692"/>
    </source>
</evidence>
<evidence type="ECO:0000256" key="4">
    <source>
        <dbReference type="ARBA" id="ARBA00023136"/>
    </source>
</evidence>
<protein>
    <submittedName>
        <fullName evidence="6">DoxX family protein</fullName>
    </submittedName>
</protein>
<feature type="transmembrane region" description="Helical" evidence="5">
    <location>
        <begin position="100"/>
        <end position="119"/>
    </location>
</feature>
<reference evidence="6 7" key="1">
    <citation type="submission" date="2023-05" db="EMBL/GenBank/DDBJ databases">
        <title>Draft genome sequence of Streptomyces sp. B-S-A8 isolated from a cave soil in Thailand.</title>
        <authorList>
            <person name="Chamroensaksri N."/>
            <person name="Muangham S."/>
        </authorList>
    </citation>
    <scope>NUCLEOTIDE SEQUENCE [LARGE SCALE GENOMIC DNA]</scope>
    <source>
        <strain evidence="6 7">B-S-A8</strain>
    </source>
</reference>
<organism evidence="6 7">
    <name type="scientific">Streptomyces solicavernae</name>
    <dbReference type="NCBI Taxonomy" id="3043614"/>
    <lineage>
        <taxon>Bacteria</taxon>
        <taxon>Bacillati</taxon>
        <taxon>Actinomycetota</taxon>
        <taxon>Actinomycetes</taxon>
        <taxon>Kitasatosporales</taxon>
        <taxon>Streptomycetaceae</taxon>
        <taxon>Streptomyces</taxon>
    </lineage>
</organism>
<dbReference type="Pfam" id="PF13564">
    <property type="entry name" value="DoxX_2"/>
    <property type="match status" value="1"/>
</dbReference>
<name>A0ABT6S1Q7_9ACTN</name>
<dbReference type="Proteomes" id="UP001224661">
    <property type="component" value="Unassembled WGS sequence"/>
</dbReference>
<comment type="caution">
    <text evidence="6">The sequence shown here is derived from an EMBL/GenBank/DDBJ whole genome shotgun (WGS) entry which is preliminary data.</text>
</comment>
<evidence type="ECO:0000313" key="6">
    <source>
        <dbReference type="EMBL" id="MDI3390607.1"/>
    </source>
</evidence>
<feature type="transmembrane region" description="Helical" evidence="5">
    <location>
        <begin position="69"/>
        <end position="93"/>
    </location>
</feature>
<dbReference type="RefSeq" id="WP_282517092.1">
    <property type="nucleotide sequence ID" value="NZ_JASCIR010000056.1"/>
</dbReference>
<dbReference type="InterPro" id="IPR032808">
    <property type="entry name" value="DoxX"/>
</dbReference>
<evidence type="ECO:0000256" key="3">
    <source>
        <dbReference type="ARBA" id="ARBA00022989"/>
    </source>
</evidence>
<evidence type="ECO:0000313" key="7">
    <source>
        <dbReference type="Proteomes" id="UP001224661"/>
    </source>
</evidence>
<keyword evidence="4 5" id="KW-0472">Membrane</keyword>
<dbReference type="EMBL" id="JASCIR010000056">
    <property type="protein sequence ID" value="MDI3390607.1"/>
    <property type="molecule type" value="Genomic_DNA"/>
</dbReference>
<keyword evidence="3 5" id="KW-1133">Transmembrane helix</keyword>
<keyword evidence="2 5" id="KW-0812">Transmembrane</keyword>
<accession>A0ABT6S1Q7</accession>
<evidence type="ECO:0000256" key="1">
    <source>
        <dbReference type="ARBA" id="ARBA00004141"/>
    </source>
</evidence>
<evidence type="ECO:0000256" key="5">
    <source>
        <dbReference type="SAM" id="Phobius"/>
    </source>
</evidence>
<sequence>MNVALWIVAAVLGAVSLAGGAMKMLQSTEKLAASGYGWVEDFSPGSVKTIGALEALAGVGLILPAALDIAPALVPTAAAGLVLLMIGAALTHLRRQETKLITVNVVLLAVAAFVAWGRYGPYSF</sequence>
<comment type="subcellular location">
    <subcellularLocation>
        <location evidence="1">Membrane</location>
        <topology evidence="1">Multi-pass membrane protein</topology>
    </subcellularLocation>
</comment>
<gene>
    <name evidence="6" type="ORF">QIS99_31090</name>
</gene>
<proteinExistence type="predicted"/>